<keyword evidence="3" id="KW-1185">Reference proteome</keyword>
<keyword evidence="1" id="KW-0732">Signal</keyword>
<name>A0A6E8W7P4_ANOCL</name>
<sequence length="74" mass="8113">MNSDCILSHFCSPSLLFLFSPSLLKLFSPCLSIPVLRNSLFNTFSPVAGPVACLLRKQQTTFSTRMNSSSGQVK</sequence>
<feature type="chain" id="PRO_5026238520" evidence="1">
    <location>
        <begin position="33"/>
        <end position="74"/>
    </location>
</feature>
<evidence type="ECO:0000313" key="2">
    <source>
        <dbReference type="EnsemblMetazoa" id="ACON012524-PA"/>
    </source>
</evidence>
<feature type="signal peptide" evidence="1">
    <location>
        <begin position="1"/>
        <end position="32"/>
    </location>
</feature>
<dbReference type="VEuPathDB" id="VectorBase:ACON012524"/>
<reference evidence="2" key="2">
    <citation type="submission" date="2020-05" db="UniProtKB">
        <authorList>
            <consortium name="EnsemblMetazoa"/>
        </authorList>
    </citation>
    <scope>IDENTIFICATION</scope>
    <source>
        <strain evidence="2">Ngousso</strain>
    </source>
</reference>
<organism evidence="2 3">
    <name type="scientific">Anopheles coluzzii</name>
    <name type="common">African malaria mosquito</name>
    <dbReference type="NCBI Taxonomy" id="1518534"/>
    <lineage>
        <taxon>Eukaryota</taxon>
        <taxon>Metazoa</taxon>
        <taxon>Ecdysozoa</taxon>
        <taxon>Arthropoda</taxon>
        <taxon>Hexapoda</taxon>
        <taxon>Insecta</taxon>
        <taxon>Pterygota</taxon>
        <taxon>Neoptera</taxon>
        <taxon>Endopterygota</taxon>
        <taxon>Diptera</taxon>
        <taxon>Nematocera</taxon>
        <taxon>Culicoidea</taxon>
        <taxon>Culicidae</taxon>
        <taxon>Anophelinae</taxon>
        <taxon>Anopheles</taxon>
    </lineage>
</organism>
<dbReference type="Proteomes" id="UP001105220">
    <property type="component" value="Unplaced"/>
</dbReference>
<dbReference type="AlphaFoldDB" id="A0A6E8W7P4"/>
<evidence type="ECO:0000256" key="1">
    <source>
        <dbReference type="SAM" id="SignalP"/>
    </source>
</evidence>
<protein>
    <submittedName>
        <fullName evidence="2">Secreted protein</fullName>
    </submittedName>
</protein>
<dbReference type="EnsemblMetazoa" id="ACON012524-RA">
    <property type="protein sequence ID" value="ACON012524-PA"/>
    <property type="gene ID" value="ACON012524"/>
</dbReference>
<reference key="1">
    <citation type="journal article" date="2019" name="Genes (Basel)">
        <title>A High-Quality De novo Genome Assembly from a Single Mosquito Using PacBio Sequencing.</title>
        <authorList>
            <person name="Kingan S.B."/>
            <person name="Heaton H."/>
            <person name="Cudini J."/>
            <person name="Lambert C.C."/>
            <person name="Baybayan P."/>
            <person name="Galvin B.D."/>
            <person name="Durbin R."/>
            <person name="Korlach J."/>
            <person name="Lawniczak M.K.N."/>
        </authorList>
    </citation>
    <scope>NUCLEOTIDE SEQUENCE [LARGE SCALE GENOMIC DNA]</scope>
    <source>
        <strain>Mali-NIH</strain>
    </source>
</reference>
<accession>A0A6E8W7P4</accession>
<evidence type="ECO:0000313" key="3">
    <source>
        <dbReference type="Proteomes" id="UP001105220"/>
    </source>
</evidence>
<proteinExistence type="predicted"/>